<evidence type="ECO:0000256" key="3">
    <source>
        <dbReference type="ARBA" id="ARBA00022692"/>
    </source>
</evidence>
<evidence type="ECO:0000313" key="8">
    <source>
        <dbReference type="Proteomes" id="UP001501576"/>
    </source>
</evidence>
<evidence type="ECO:0000256" key="1">
    <source>
        <dbReference type="ARBA" id="ARBA00004141"/>
    </source>
</evidence>
<sequence>MILVIRFMSGATSSYVPRFPPGIAEAGFFPGVMYYLTTWLPDSARRRAGALFLGGSATAYIVTGPISGALLEMRGLGGFAGWRWMFAREGAPSRSPWPSSPPSSSSHGSRTPADRPGRRRPPSARSSAGTARRVAANRRCPGRVWCSAPKWRC</sequence>
<proteinExistence type="predicted"/>
<evidence type="ECO:0000256" key="4">
    <source>
        <dbReference type="ARBA" id="ARBA00022989"/>
    </source>
</evidence>
<feature type="region of interest" description="Disordered" evidence="6">
    <location>
        <begin position="90"/>
        <end position="136"/>
    </location>
</feature>
<dbReference type="EMBL" id="BAAABZ010000066">
    <property type="protein sequence ID" value="GAA0553344.1"/>
    <property type="molecule type" value="Genomic_DNA"/>
</dbReference>
<dbReference type="PANTHER" id="PTHR43791:SF36">
    <property type="entry name" value="TRANSPORTER, PUTATIVE (AFU_ORTHOLOGUE AFUA_6G08340)-RELATED"/>
    <property type="match status" value="1"/>
</dbReference>
<reference evidence="7 8" key="1">
    <citation type="journal article" date="2019" name="Int. J. Syst. Evol. Microbiol.">
        <title>The Global Catalogue of Microorganisms (GCM) 10K type strain sequencing project: providing services to taxonomists for standard genome sequencing and annotation.</title>
        <authorList>
            <consortium name="The Broad Institute Genomics Platform"/>
            <consortium name="The Broad Institute Genome Sequencing Center for Infectious Disease"/>
            <person name="Wu L."/>
            <person name="Ma J."/>
        </authorList>
    </citation>
    <scope>NUCLEOTIDE SEQUENCE [LARGE SCALE GENOMIC DNA]</scope>
    <source>
        <strain evidence="7 8">JCM 5052</strain>
    </source>
</reference>
<keyword evidence="8" id="KW-1185">Reference proteome</keyword>
<dbReference type="SUPFAM" id="SSF103473">
    <property type="entry name" value="MFS general substrate transporter"/>
    <property type="match status" value="1"/>
</dbReference>
<keyword evidence="3" id="KW-0812">Transmembrane</keyword>
<evidence type="ECO:0008006" key="9">
    <source>
        <dbReference type="Google" id="ProtNLM"/>
    </source>
</evidence>
<evidence type="ECO:0000256" key="2">
    <source>
        <dbReference type="ARBA" id="ARBA00022448"/>
    </source>
</evidence>
<evidence type="ECO:0000256" key="6">
    <source>
        <dbReference type="SAM" id="MobiDB-lite"/>
    </source>
</evidence>
<evidence type="ECO:0000256" key="5">
    <source>
        <dbReference type="ARBA" id="ARBA00023136"/>
    </source>
</evidence>
<evidence type="ECO:0000313" key="7">
    <source>
        <dbReference type="EMBL" id="GAA0553344.1"/>
    </source>
</evidence>
<keyword evidence="5" id="KW-0472">Membrane</keyword>
<keyword evidence="2" id="KW-0813">Transport</keyword>
<comment type="caution">
    <text evidence="7">The sequence shown here is derived from an EMBL/GenBank/DDBJ whole genome shotgun (WGS) entry which is preliminary data.</text>
</comment>
<accession>A0ABN1DVK7</accession>
<dbReference type="Gene3D" id="1.20.1250.20">
    <property type="entry name" value="MFS general substrate transporter like domains"/>
    <property type="match status" value="1"/>
</dbReference>
<name>A0ABN1DVK7_9ACTN</name>
<keyword evidence="4" id="KW-1133">Transmembrane helix</keyword>
<comment type="subcellular location">
    <subcellularLocation>
        <location evidence="1">Membrane</location>
        <topology evidence="1">Multi-pass membrane protein</topology>
    </subcellularLocation>
</comment>
<organism evidence="7 8">
    <name type="scientific">Streptomyces mordarskii</name>
    <dbReference type="NCBI Taxonomy" id="1226758"/>
    <lineage>
        <taxon>Bacteria</taxon>
        <taxon>Bacillati</taxon>
        <taxon>Actinomycetota</taxon>
        <taxon>Actinomycetes</taxon>
        <taxon>Kitasatosporales</taxon>
        <taxon>Streptomycetaceae</taxon>
        <taxon>Streptomyces</taxon>
    </lineage>
</organism>
<feature type="compositionally biased region" description="Low complexity" evidence="6">
    <location>
        <begin position="92"/>
        <end position="111"/>
    </location>
</feature>
<gene>
    <name evidence="7" type="ORF">GCM10010390_64390</name>
</gene>
<dbReference type="InterPro" id="IPR036259">
    <property type="entry name" value="MFS_trans_sf"/>
</dbReference>
<dbReference type="PANTHER" id="PTHR43791">
    <property type="entry name" value="PERMEASE-RELATED"/>
    <property type="match status" value="1"/>
</dbReference>
<feature type="compositionally biased region" description="Low complexity" evidence="6">
    <location>
        <begin position="123"/>
        <end position="133"/>
    </location>
</feature>
<dbReference type="Proteomes" id="UP001501576">
    <property type="component" value="Unassembled WGS sequence"/>
</dbReference>
<protein>
    <recommendedName>
        <fullName evidence="9">Major facilitator superfamily (MFS) profile domain-containing protein</fullName>
    </recommendedName>
</protein>